<dbReference type="EMBL" id="DS985214">
    <property type="protein sequence ID" value="EEY14678.1"/>
    <property type="molecule type" value="Genomic_DNA"/>
</dbReference>
<gene>
    <name evidence="1" type="ORF">VDBG_00786</name>
</gene>
<proteinExistence type="predicted"/>
<evidence type="ECO:0000313" key="1">
    <source>
        <dbReference type="EMBL" id="EEY14678.1"/>
    </source>
</evidence>
<dbReference type="HOGENOM" id="CLU_2322131_0_0_1"/>
<dbReference type="RefSeq" id="XP_003009104.1">
    <property type="nucleotide sequence ID" value="XM_003009058.1"/>
</dbReference>
<name>C9S793_VERA1</name>
<accession>C9S793</accession>
<reference evidence="2" key="1">
    <citation type="journal article" date="2011" name="PLoS Pathog.">
        <title>Comparative genomics yields insights into niche adaptation of plant vascular wilt pathogens.</title>
        <authorList>
            <person name="Klosterman S.J."/>
            <person name="Subbarao K.V."/>
            <person name="Kang S."/>
            <person name="Veronese P."/>
            <person name="Gold S.E."/>
            <person name="Thomma B.P.H.J."/>
            <person name="Chen Z."/>
            <person name="Henrissat B."/>
            <person name="Lee Y.-H."/>
            <person name="Park J."/>
            <person name="Garcia-Pedrajas M.D."/>
            <person name="Barbara D.J."/>
            <person name="Anchieta A."/>
            <person name="de Jonge R."/>
            <person name="Santhanam P."/>
            <person name="Maruthachalam K."/>
            <person name="Atallah Z."/>
            <person name="Amyotte S.G."/>
            <person name="Paz Z."/>
            <person name="Inderbitzin P."/>
            <person name="Hayes R.J."/>
            <person name="Heiman D.I."/>
            <person name="Young S."/>
            <person name="Zeng Q."/>
            <person name="Engels R."/>
            <person name="Galagan J."/>
            <person name="Cuomo C.A."/>
            <person name="Dobinson K.F."/>
            <person name="Ma L.-J."/>
        </authorList>
    </citation>
    <scope>NUCLEOTIDE SEQUENCE [LARGE SCALE GENOMIC DNA]</scope>
    <source>
        <strain evidence="2">VaMs.102 / ATCC MYA-4576 / FGSC 10136</strain>
    </source>
</reference>
<dbReference type="GeneID" id="9530678"/>
<dbReference type="AlphaFoldDB" id="C9S793"/>
<evidence type="ECO:0000313" key="2">
    <source>
        <dbReference type="Proteomes" id="UP000008698"/>
    </source>
</evidence>
<sequence>MERTRAGWASAARASARERTRVVLPTPWTPLRPMRKGRALSGPSAARWSARCSRMKGMQIGDLSSRMAAMVGLILTVWQNSRLQVGCAREDWESFRTCE</sequence>
<organism evidence="2">
    <name type="scientific">Verticillium alfalfae (strain VaMs.102 / ATCC MYA-4576 / FGSC 10136)</name>
    <name type="common">Verticillium wilt of alfalfa</name>
    <name type="synonym">Verticillium albo-atrum</name>
    <dbReference type="NCBI Taxonomy" id="526221"/>
    <lineage>
        <taxon>Eukaryota</taxon>
        <taxon>Fungi</taxon>
        <taxon>Dikarya</taxon>
        <taxon>Ascomycota</taxon>
        <taxon>Pezizomycotina</taxon>
        <taxon>Sordariomycetes</taxon>
        <taxon>Hypocreomycetidae</taxon>
        <taxon>Glomerellales</taxon>
        <taxon>Plectosphaerellaceae</taxon>
        <taxon>Verticillium</taxon>
    </lineage>
</organism>
<dbReference type="Proteomes" id="UP000008698">
    <property type="component" value="Unassembled WGS sequence"/>
</dbReference>
<protein>
    <submittedName>
        <fullName evidence="1">Predicted protein</fullName>
    </submittedName>
</protein>
<dbReference type="KEGG" id="val:VDBG_00786"/>
<keyword evidence="2" id="KW-1185">Reference proteome</keyword>